<dbReference type="EMBL" id="MUZR01000086">
    <property type="protein sequence ID" value="OOC08898.1"/>
    <property type="molecule type" value="Genomic_DNA"/>
</dbReference>
<name>A0A1V2ZUV4_9GAMM</name>
<protein>
    <submittedName>
        <fullName evidence="1">DNA-binding protein</fullName>
    </submittedName>
</protein>
<reference evidence="1 2" key="1">
    <citation type="submission" date="2017-02" db="EMBL/GenBank/DDBJ databases">
        <title>Genomic diversity within the haloalkaliphilic genus Thioalkalivibrio.</title>
        <authorList>
            <person name="Ahn A.-C."/>
            <person name="Meier-Kolthoff J."/>
            <person name="Overmars L."/>
            <person name="Richter M."/>
            <person name="Woyke T."/>
            <person name="Sorokin D.Y."/>
            <person name="Muyzer G."/>
        </authorList>
    </citation>
    <scope>NUCLEOTIDE SEQUENCE [LARGE SCALE GENOMIC DNA]</scope>
    <source>
        <strain evidence="1 2">HL17</strain>
    </source>
</reference>
<accession>A0A1V2ZUV4</accession>
<dbReference type="GO" id="GO:0003677">
    <property type="term" value="F:DNA binding"/>
    <property type="evidence" value="ECO:0007669"/>
    <property type="project" value="UniProtKB-KW"/>
</dbReference>
<dbReference type="RefSeq" id="WP_077244971.1">
    <property type="nucleotide sequence ID" value="NZ_MUZR01000086.1"/>
</dbReference>
<dbReference type="STRING" id="252474.B1A74_13815"/>
<dbReference type="OrthoDB" id="7860618at2"/>
<organism evidence="1 2">
    <name type="scientific">Thioalkalivibrio halophilus</name>
    <dbReference type="NCBI Taxonomy" id="252474"/>
    <lineage>
        <taxon>Bacteria</taxon>
        <taxon>Pseudomonadati</taxon>
        <taxon>Pseudomonadota</taxon>
        <taxon>Gammaproteobacteria</taxon>
        <taxon>Chromatiales</taxon>
        <taxon>Ectothiorhodospiraceae</taxon>
        <taxon>Thioalkalivibrio</taxon>
    </lineage>
</organism>
<comment type="caution">
    <text evidence="1">The sequence shown here is derived from an EMBL/GenBank/DDBJ whole genome shotgun (WGS) entry which is preliminary data.</text>
</comment>
<sequence>MSHYEFTLKFAIPSDWDRSWLEARLFEGGCDDALMGTGQEGRLALSFSREAASACDAVTSAIRDVRNAVPAAVLVEVAPDLVGVSDVADLFGFSRQNMRKLVQTHRDSFPLPLHEGRSALWHLADVLEWFAREGRSVDPALREVAREAMHVNVAREAARLDGHSGALCLGPARQTPLVG</sequence>
<dbReference type="AlphaFoldDB" id="A0A1V2ZUV4"/>
<dbReference type="Proteomes" id="UP000189177">
    <property type="component" value="Unassembled WGS sequence"/>
</dbReference>
<evidence type="ECO:0000313" key="2">
    <source>
        <dbReference type="Proteomes" id="UP000189177"/>
    </source>
</evidence>
<evidence type="ECO:0000313" key="1">
    <source>
        <dbReference type="EMBL" id="OOC08898.1"/>
    </source>
</evidence>
<keyword evidence="2" id="KW-1185">Reference proteome</keyword>
<keyword evidence="1" id="KW-0238">DNA-binding</keyword>
<proteinExistence type="predicted"/>
<gene>
    <name evidence="1" type="ORF">B1A74_13815</name>
</gene>